<proteinExistence type="predicted"/>
<dbReference type="Pfam" id="PF11412">
    <property type="entry name" value="DsbD_N"/>
    <property type="match status" value="1"/>
</dbReference>
<keyword evidence="4" id="KW-1185">Reference proteome</keyword>
<evidence type="ECO:0000313" key="4">
    <source>
        <dbReference type="Proteomes" id="UP001597560"/>
    </source>
</evidence>
<keyword evidence="1" id="KW-0732">Signal</keyword>
<dbReference type="Gene3D" id="2.60.40.1250">
    <property type="entry name" value="Thiol:disulfide interchange protein DsbD, N-terminal domain"/>
    <property type="match status" value="1"/>
</dbReference>
<comment type="caution">
    <text evidence="3">The sequence shown here is derived from an EMBL/GenBank/DDBJ whole genome shotgun (WGS) entry which is preliminary data.</text>
</comment>
<name>A0ABW6B4V3_9SPHI</name>
<feature type="signal peptide" evidence="1">
    <location>
        <begin position="1"/>
        <end position="27"/>
    </location>
</feature>
<feature type="domain" description="Thiol:disulfide interchange protein DsbD N-terminal" evidence="2">
    <location>
        <begin position="41"/>
        <end position="152"/>
    </location>
</feature>
<dbReference type="InterPro" id="IPR028250">
    <property type="entry name" value="DsbDN"/>
</dbReference>
<dbReference type="InterPro" id="IPR036929">
    <property type="entry name" value="DsbDN_sf"/>
</dbReference>
<feature type="chain" id="PRO_5046913069" evidence="1">
    <location>
        <begin position="28"/>
        <end position="158"/>
    </location>
</feature>
<dbReference type="EMBL" id="JBHUPA010000016">
    <property type="protein sequence ID" value="MFD2964342.1"/>
    <property type="molecule type" value="Genomic_DNA"/>
</dbReference>
<organism evidence="3 4">
    <name type="scientific">Olivibacter jilunii</name>
    <dbReference type="NCBI Taxonomy" id="985016"/>
    <lineage>
        <taxon>Bacteria</taxon>
        <taxon>Pseudomonadati</taxon>
        <taxon>Bacteroidota</taxon>
        <taxon>Sphingobacteriia</taxon>
        <taxon>Sphingobacteriales</taxon>
        <taxon>Sphingobacteriaceae</taxon>
        <taxon>Olivibacter</taxon>
    </lineage>
</organism>
<gene>
    <name evidence="3" type="ORF">ACFS6J_21255</name>
</gene>
<accession>A0ABW6B4V3</accession>
<reference evidence="4" key="1">
    <citation type="journal article" date="2019" name="Int. J. Syst. Evol. Microbiol.">
        <title>The Global Catalogue of Microorganisms (GCM) 10K type strain sequencing project: providing services to taxonomists for standard genome sequencing and annotation.</title>
        <authorList>
            <consortium name="The Broad Institute Genomics Platform"/>
            <consortium name="The Broad Institute Genome Sequencing Center for Infectious Disease"/>
            <person name="Wu L."/>
            <person name="Ma J."/>
        </authorList>
    </citation>
    <scope>NUCLEOTIDE SEQUENCE [LARGE SCALE GENOMIC DNA]</scope>
    <source>
        <strain evidence="4">KCTC 23098</strain>
    </source>
</reference>
<dbReference type="PANTHER" id="PTHR32234">
    <property type="entry name" value="THIOL:DISULFIDE INTERCHANGE PROTEIN DSBD"/>
    <property type="match status" value="1"/>
</dbReference>
<dbReference type="Proteomes" id="UP001597560">
    <property type="component" value="Unassembled WGS sequence"/>
</dbReference>
<dbReference type="PANTHER" id="PTHR32234:SF0">
    <property type="entry name" value="THIOL:DISULFIDE INTERCHANGE PROTEIN DSBD"/>
    <property type="match status" value="1"/>
</dbReference>
<evidence type="ECO:0000313" key="3">
    <source>
        <dbReference type="EMBL" id="MFD2964342.1"/>
    </source>
</evidence>
<evidence type="ECO:0000256" key="1">
    <source>
        <dbReference type="SAM" id="SignalP"/>
    </source>
</evidence>
<sequence>MAKQKTMNIKRLLLSAFFITVSLTAQSQILKPVKWSYAAKKINASEAVLYLKATIDDGWHLYSQHIAEGGPIKTSIKFAPSSSFTLIGKTIEPKPTTTFEKVFNMKVSFFSKQVIFQQKIKFKPGATNVKGSIEYMVCDDKQCLPPEEVSFTIPLNKN</sequence>
<evidence type="ECO:0000259" key="2">
    <source>
        <dbReference type="Pfam" id="PF11412"/>
    </source>
</evidence>
<protein>
    <submittedName>
        <fullName evidence="3">Protein-disulfide reductase DsbD domain-containing protein</fullName>
    </submittedName>
</protein>